<evidence type="ECO:0000256" key="2">
    <source>
        <dbReference type="ARBA" id="ARBA00022730"/>
    </source>
</evidence>
<dbReference type="InterPro" id="IPR020568">
    <property type="entry name" value="Ribosomal_Su5_D2-typ_SF"/>
</dbReference>
<sequence>MAASATSLSTTFSSLSLSLRRTPRFSLLPQPHSLSYPLKPPRLSLKFSPLRASPTDLNDPDAQYDESDDAKTELISDPDELFDYDEAKYGEPPEPVQRFGSTPSFDDFPPESEEEIAIGYEELYGPAYSGESYLGNDVNAVGGGEDSDDEDEDWRNEVEDEDEEFAEKVLDGYEEEVVQVRRVTKVVKGGKQLNFRVVMVVGDLRGNVGVGVGKATEIVGAVKKAGIDARRHIVRVPLTKYSTFPHRADGKFGAAKVMLRPAVPGSGVTAGGAVRTVLEMAGVQNALGKQLGSNNALNNARATIVAFQQMRQFSEIAALRGIPMEELWK</sequence>
<dbReference type="InterPro" id="IPR018192">
    <property type="entry name" value="Ribosomal_uS5_N_CS"/>
</dbReference>
<dbReference type="PROSITE" id="PS00585">
    <property type="entry name" value="RIBOSOMAL_S5"/>
    <property type="match status" value="1"/>
</dbReference>
<dbReference type="GO" id="GO:0003735">
    <property type="term" value="F:structural constituent of ribosome"/>
    <property type="evidence" value="ECO:0007669"/>
    <property type="project" value="UniProtKB-UniRule"/>
</dbReference>
<dbReference type="Gene3D" id="3.30.230.10">
    <property type="match status" value="1"/>
</dbReference>
<comment type="similarity">
    <text evidence="1 8">Belongs to the universal ribosomal protein uS5 family.</text>
</comment>
<dbReference type="HAMAP" id="MF_01307_B">
    <property type="entry name" value="Ribosomal_uS5_B"/>
    <property type="match status" value="1"/>
</dbReference>
<dbReference type="Proteomes" id="UP000823749">
    <property type="component" value="Chromosome 2"/>
</dbReference>
<dbReference type="PROSITE" id="PS50881">
    <property type="entry name" value="S5_DSRBD"/>
    <property type="match status" value="1"/>
</dbReference>
<keyword evidence="4 7" id="KW-0689">Ribosomal protein</keyword>
<name>A0AAV6LA88_9ERIC</name>
<dbReference type="GO" id="GO:0003729">
    <property type="term" value="F:mRNA binding"/>
    <property type="evidence" value="ECO:0007669"/>
    <property type="project" value="UniProtKB-ARBA"/>
</dbReference>
<dbReference type="InterPro" id="IPR005712">
    <property type="entry name" value="Ribosomal_uS5_bac-type"/>
</dbReference>
<evidence type="ECO:0000313" key="12">
    <source>
        <dbReference type="Proteomes" id="UP000823749"/>
    </source>
</evidence>
<dbReference type="FunFam" id="3.30.230.10:FF:000002">
    <property type="entry name" value="30S ribosomal protein S5"/>
    <property type="match status" value="1"/>
</dbReference>
<keyword evidence="5 7" id="KW-0687">Ribonucleoprotein</keyword>
<dbReference type="Pfam" id="PF00333">
    <property type="entry name" value="Ribosomal_S5"/>
    <property type="match status" value="1"/>
</dbReference>
<evidence type="ECO:0000256" key="4">
    <source>
        <dbReference type="ARBA" id="ARBA00022980"/>
    </source>
</evidence>
<evidence type="ECO:0000256" key="3">
    <source>
        <dbReference type="ARBA" id="ARBA00022884"/>
    </source>
</evidence>
<dbReference type="InterPro" id="IPR005324">
    <property type="entry name" value="Ribosomal_uS5_C"/>
</dbReference>
<dbReference type="GO" id="GO:0005763">
    <property type="term" value="C:mitochondrial small ribosomal subunit"/>
    <property type="evidence" value="ECO:0007669"/>
    <property type="project" value="TreeGrafter"/>
</dbReference>
<evidence type="ECO:0000256" key="5">
    <source>
        <dbReference type="ARBA" id="ARBA00023274"/>
    </source>
</evidence>
<organism evidence="11 12">
    <name type="scientific">Rhododendron griersonianum</name>
    <dbReference type="NCBI Taxonomy" id="479676"/>
    <lineage>
        <taxon>Eukaryota</taxon>
        <taxon>Viridiplantae</taxon>
        <taxon>Streptophyta</taxon>
        <taxon>Embryophyta</taxon>
        <taxon>Tracheophyta</taxon>
        <taxon>Spermatophyta</taxon>
        <taxon>Magnoliopsida</taxon>
        <taxon>eudicotyledons</taxon>
        <taxon>Gunneridae</taxon>
        <taxon>Pentapetalae</taxon>
        <taxon>asterids</taxon>
        <taxon>Ericales</taxon>
        <taxon>Ericaceae</taxon>
        <taxon>Ericoideae</taxon>
        <taxon>Rhodoreae</taxon>
        <taxon>Rhododendron</taxon>
    </lineage>
</organism>
<evidence type="ECO:0000256" key="6">
    <source>
        <dbReference type="ARBA" id="ARBA00035156"/>
    </source>
</evidence>
<dbReference type="InterPro" id="IPR000851">
    <property type="entry name" value="Ribosomal_uS5"/>
</dbReference>
<dbReference type="GO" id="GO:0006412">
    <property type="term" value="P:translation"/>
    <property type="evidence" value="ECO:0007669"/>
    <property type="project" value="InterPro"/>
</dbReference>
<evidence type="ECO:0000256" key="1">
    <source>
        <dbReference type="ARBA" id="ARBA00008945"/>
    </source>
</evidence>
<evidence type="ECO:0000256" key="9">
    <source>
        <dbReference type="SAM" id="MobiDB-lite"/>
    </source>
</evidence>
<protein>
    <recommendedName>
        <fullName evidence="6">Small ribosomal subunit protein uS5c</fullName>
    </recommendedName>
</protein>
<feature type="compositionally biased region" description="Acidic residues" evidence="9">
    <location>
        <begin position="58"/>
        <end position="68"/>
    </location>
</feature>
<keyword evidence="2" id="KW-0699">rRNA-binding</keyword>
<evidence type="ECO:0000256" key="7">
    <source>
        <dbReference type="PROSITE-ProRule" id="PRU00268"/>
    </source>
</evidence>
<comment type="caution">
    <text evidence="11">The sequence shown here is derived from an EMBL/GenBank/DDBJ whole genome shotgun (WGS) entry which is preliminary data.</text>
</comment>
<accession>A0AAV6LA88</accession>
<dbReference type="InterPro" id="IPR013810">
    <property type="entry name" value="Ribosomal_uS5_N"/>
</dbReference>
<dbReference type="PANTHER" id="PTHR13718:SF61">
    <property type="entry name" value="SMALL RIBOSOMAL SUBUNIT PROTEIN US5M"/>
    <property type="match status" value="1"/>
</dbReference>
<dbReference type="EMBL" id="JACTNZ010000002">
    <property type="protein sequence ID" value="KAG5561692.1"/>
    <property type="molecule type" value="Genomic_DNA"/>
</dbReference>
<evidence type="ECO:0000259" key="10">
    <source>
        <dbReference type="PROSITE" id="PS50881"/>
    </source>
</evidence>
<feature type="domain" description="S5 DRBM" evidence="10">
    <location>
        <begin position="173"/>
        <end position="236"/>
    </location>
</feature>
<dbReference type="PANTHER" id="PTHR13718">
    <property type="entry name" value="RIBOSOMAL S SUBUNIT"/>
    <property type="match status" value="1"/>
</dbReference>
<dbReference type="Pfam" id="PF03719">
    <property type="entry name" value="Ribosomal_S5_C"/>
    <property type="match status" value="1"/>
</dbReference>
<dbReference type="GO" id="GO:0019843">
    <property type="term" value="F:rRNA binding"/>
    <property type="evidence" value="ECO:0007669"/>
    <property type="project" value="UniProtKB-KW"/>
</dbReference>
<proteinExistence type="inferred from homology"/>
<gene>
    <name evidence="11" type="ORF">RHGRI_004668</name>
</gene>
<feature type="region of interest" description="Disordered" evidence="9">
    <location>
        <begin position="47"/>
        <end position="76"/>
    </location>
</feature>
<dbReference type="Gene3D" id="3.30.160.20">
    <property type="match status" value="1"/>
</dbReference>
<dbReference type="AlphaFoldDB" id="A0AAV6LA88"/>
<evidence type="ECO:0000313" key="11">
    <source>
        <dbReference type="EMBL" id="KAG5561692.1"/>
    </source>
</evidence>
<reference evidence="11" key="1">
    <citation type="submission" date="2020-08" db="EMBL/GenBank/DDBJ databases">
        <title>Plant Genome Project.</title>
        <authorList>
            <person name="Zhang R.-G."/>
        </authorList>
    </citation>
    <scope>NUCLEOTIDE SEQUENCE</scope>
    <source>
        <strain evidence="11">WSP0</strain>
        <tissue evidence="11">Leaf</tissue>
    </source>
</reference>
<evidence type="ECO:0000256" key="8">
    <source>
        <dbReference type="RuleBase" id="RU003823"/>
    </source>
</evidence>
<keyword evidence="3" id="KW-0694">RNA-binding</keyword>
<keyword evidence="12" id="KW-1185">Reference proteome</keyword>
<dbReference type="InterPro" id="IPR014721">
    <property type="entry name" value="Ribsml_uS5_D2-typ_fold_subgr"/>
</dbReference>
<dbReference type="NCBIfam" id="TIGR01021">
    <property type="entry name" value="rpsE_bact"/>
    <property type="match status" value="1"/>
</dbReference>
<dbReference type="SUPFAM" id="SSF54211">
    <property type="entry name" value="Ribosomal protein S5 domain 2-like"/>
    <property type="match status" value="1"/>
</dbReference>
<dbReference type="SUPFAM" id="SSF54768">
    <property type="entry name" value="dsRNA-binding domain-like"/>
    <property type="match status" value="1"/>
</dbReference>